<feature type="region of interest" description="Disordered" evidence="2">
    <location>
        <begin position="111"/>
        <end position="130"/>
    </location>
</feature>
<feature type="compositionally biased region" description="Polar residues" evidence="2">
    <location>
        <begin position="393"/>
        <end position="405"/>
    </location>
</feature>
<feature type="compositionally biased region" description="Low complexity" evidence="2">
    <location>
        <begin position="378"/>
        <end position="387"/>
    </location>
</feature>
<evidence type="ECO:0000256" key="2">
    <source>
        <dbReference type="SAM" id="MobiDB-lite"/>
    </source>
</evidence>
<protein>
    <recommendedName>
        <fullName evidence="3">BZIP domain-containing protein</fullName>
    </recommendedName>
</protein>
<dbReference type="InterPro" id="IPR004827">
    <property type="entry name" value="bZIP"/>
</dbReference>
<dbReference type="EMBL" id="JBANRG010000011">
    <property type="protein sequence ID" value="KAK7462255.1"/>
    <property type="molecule type" value="Genomic_DNA"/>
</dbReference>
<feature type="compositionally biased region" description="Polar residues" evidence="2">
    <location>
        <begin position="51"/>
        <end position="63"/>
    </location>
</feature>
<keyword evidence="1" id="KW-0175">Coiled coil</keyword>
<dbReference type="CDD" id="cd12193">
    <property type="entry name" value="bZIP_GCN4"/>
    <property type="match status" value="1"/>
</dbReference>
<feature type="region of interest" description="Disordered" evidence="2">
    <location>
        <begin position="440"/>
        <end position="465"/>
    </location>
</feature>
<feature type="region of interest" description="Disordered" evidence="2">
    <location>
        <begin position="164"/>
        <end position="188"/>
    </location>
</feature>
<evidence type="ECO:0000313" key="4">
    <source>
        <dbReference type="EMBL" id="KAK7462256.1"/>
    </source>
</evidence>
<dbReference type="SUPFAM" id="SSF57959">
    <property type="entry name" value="Leucine zipper domain"/>
    <property type="match status" value="1"/>
</dbReference>
<proteinExistence type="predicted"/>
<accession>A0ABR1JIL5</accession>
<feature type="compositionally biased region" description="Polar residues" evidence="2">
    <location>
        <begin position="412"/>
        <end position="424"/>
    </location>
</feature>
<sequence>MSAIPMAIDSTCPSPPSTSTQRVAYANVYRWDHSPSVLLSSSAPLDDRGRSQSPSSSTELTMSHHNRNARPPTVSVRPNSNCNPSRVAIPEQVYNHYYHQPAQDVRFSLNTSAAPHPSTATSHHGLSAHNQGPSVFPYNVSLNPSSLTPPKVFASNSELAAHYGIPQSLPKPPTTAPKSVSQREDPVSDFQTLSRNYLNMLSQKPDHNTPSEEESPAVSSTSLPEQVDMDAPVIPDVDVAQSVVDTLLASPEFRDLNEFLTSPFETPYDDFMTSPADDSPFTPDLNTPIMAGLDMYAEYGQPLIADLASQMYNFSTFGEEVAAEPVKEAQPASVPEPTKSALDTDKLYTFSPETPMLDSVNPASLYPSPQLPVSKEFSPTPSTSTTSRTRRSQATGTRKNITPSNLVPIDAPTQSRHYVTPSATSRKELPAVFARKRARKEAFGDEEDELAGEAPGPDASEREQIEWKRRQNTLAARKSRKRKLEHQQFLENRLDELNVEVEKWKTRSQTLEQILRSHGLPFSFEES</sequence>
<evidence type="ECO:0000313" key="5">
    <source>
        <dbReference type="Proteomes" id="UP001498398"/>
    </source>
</evidence>
<feature type="region of interest" description="Disordered" evidence="2">
    <location>
        <begin position="359"/>
        <end position="424"/>
    </location>
</feature>
<dbReference type="PROSITE" id="PS00036">
    <property type="entry name" value="BZIP_BASIC"/>
    <property type="match status" value="1"/>
</dbReference>
<organism evidence="4 5">
    <name type="scientific">Marasmiellus scandens</name>
    <dbReference type="NCBI Taxonomy" id="2682957"/>
    <lineage>
        <taxon>Eukaryota</taxon>
        <taxon>Fungi</taxon>
        <taxon>Dikarya</taxon>
        <taxon>Basidiomycota</taxon>
        <taxon>Agaricomycotina</taxon>
        <taxon>Agaricomycetes</taxon>
        <taxon>Agaricomycetidae</taxon>
        <taxon>Agaricales</taxon>
        <taxon>Marasmiineae</taxon>
        <taxon>Omphalotaceae</taxon>
        <taxon>Marasmiellus</taxon>
    </lineage>
</organism>
<comment type="caution">
    <text evidence="4">The sequence shown here is derived from an EMBL/GenBank/DDBJ whole genome shotgun (WGS) entry which is preliminary data.</text>
</comment>
<dbReference type="Pfam" id="PF07716">
    <property type="entry name" value="bZIP_2"/>
    <property type="match status" value="1"/>
</dbReference>
<dbReference type="EMBL" id="JBANRG010000011">
    <property type="protein sequence ID" value="KAK7462256.1"/>
    <property type="molecule type" value="Genomic_DNA"/>
</dbReference>
<feature type="domain" description="BZIP" evidence="3">
    <location>
        <begin position="468"/>
        <end position="482"/>
    </location>
</feature>
<evidence type="ECO:0000256" key="1">
    <source>
        <dbReference type="SAM" id="Coils"/>
    </source>
</evidence>
<gene>
    <name evidence="4" type="ORF">VKT23_007857</name>
</gene>
<name>A0ABR1JIL5_9AGAR</name>
<feature type="region of interest" description="Disordered" evidence="2">
    <location>
        <begin position="201"/>
        <end position="223"/>
    </location>
</feature>
<dbReference type="InterPro" id="IPR046347">
    <property type="entry name" value="bZIP_sf"/>
</dbReference>
<dbReference type="Gene3D" id="3.30.160.60">
    <property type="entry name" value="Classic Zinc Finger"/>
    <property type="match status" value="1"/>
</dbReference>
<evidence type="ECO:0000259" key="3">
    <source>
        <dbReference type="PROSITE" id="PS00036"/>
    </source>
</evidence>
<keyword evidence="5" id="KW-1185">Reference proteome</keyword>
<feature type="coiled-coil region" evidence="1">
    <location>
        <begin position="480"/>
        <end position="514"/>
    </location>
</feature>
<dbReference type="Proteomes" id="UP001498398">
    <property type="component" value="Unassembled WGS sequence"/>
</dbReference>
<feature type="region of interest" description="Disordered" evidence="2">
    <location>
        <begin position="37"/>
        <end position="85"/>
    </location>
</feature>
<reference evidence="4 5" key="1">
    <citation type="submission" date="2024-01" db="EMBL/GenBank/DDBJ databases">
        <title>A draft genome for the cacao thread blight pathogen Marasmiellus scandens.</title>
        <authorList>
            <person name="Baruah I.K."/>
            <person name="Leung J."/>
            <person name="Bukari Y."/>
            <person name="Amoako-Attah I."/>
            <person name="Meinhardt L.W."/>
            <person name="Bailey B.A."/>
            <person name="Cohen S.P."/>
        </authorList>
    </citation>
    <scope>NUCLEOTIDE SEQUENCE [LARGE SCALE GENOMIC DNA]</scope>
    <source>
        <strain evidence="4 5">GH-19</strain>
    </source>
</reference>